<dbReference type="PANTHER" id="PTHR24394">
    <property type="entry name" value="ZINC FINGER PROTEIN"/>
    <property type="match status" value="1"/>
</dbReference>
<keyword evidence="10" id="KW-1185">Reference proteome</keyword>
<dbReference type="GO" id="GO:0008270">
    <property type="term" value="F:zinc ion binding"/>
    <property type="evidence" value="ECO:0007669"/>
    <property type="project" value="UniProtKB-KW"/>
</dbReference>
<keyword evidence="5" id="KW-0862">Zinc</keyword>
<dbReference type="PROSITE" id="PS00028">
    <property type="entry name" value="ZINC_FINGER_C2H2_1"/>
    <property type="match status" value="1"/>
</dbReference>
<organism evidence="9 10">
    <name type="scientific">Cherax quadricarinatus</name>
    <name type="common">Australian red claw crayfish</name>
    <dbReference type="NCBI Taxonomy" id="27406"/>
    <lineage>
        <taxon>Eukaryota</taxon>
        <taxon>Metazoa</taxon>
        <taxon>Ecdysozoa</taxon>
        <taxon>Arthropoda</taxon>
        <taxon>Crustacea</taxon>
        <taxon>Multicrustacea</taxon>
        <taxon>Malacostraca</taxon>
        <taxon>Eumalacostraca</taxon>
        <taxon>Eucarida</taxon>
        <taxon>Decapoda</taxon>
        <taxon>Pleocyemata</taxon>
        <taxon>Astacidea</taxon>
        <taxon>Parastacoidea</taxon>
        <taxon>Parastacidae</taxon>
        <taxon>Cherax</taxon>
    </lineage>
</organism>
<dbReference type="PANTHER" id="PTHR24394:SF44">
    <property type="entry name" value="ZINC FINGER PROTEIN 271-LIKE"/>
    <property type="match status" value="1"/>
</dbReference>
<dbReference type="FunFam" id="3.30.160.60:FF:001290">
    <property type="entry name" value="Zinc finger 45-like"/>
    <property type="match status" value="1"/>
</dbReference>
<comment type="caution">
    <text evidence="9">The sequence shown here is derived from an EMBL/GenBank/DDBJ whole genome shotgun (WGS) entry which is preliminary data.</text>
</comment>
<reference evidence="9 10" key="1">
    <citation type="journal article" date="2024" name="BMC Genomics">
        <title>Genome assembly of redclaw crayfish (Cherax quadricarinatus) provides insights into its immune adaptation and hypoxia tolerance.</title>
        <authorList>
            <person name="Liu Z."/>
            <person name="Zheng J."/>
            <person name="Li H."/>
            <person name="Fang K."/>
            <person name="Wang S."/>
            <person name="He J."/>
            <person name="Zhou D."/>
            <person name="Weng S."/>
            <person name="Chi M."/>
            <person name="Gu Z."/>
            <person name="He J."/>
            <person name="Li F."/>
            <person name="Wang M."/>
        </authorList>
    </citation>
    <scope>NUCLEOTIDE SEQUENCE [LARGE SCALE GENOMIC DNA]</scope>
    <source>
        <strain evidence="9">ZL_2023a</strain>
    </source>
</reference>
<comment type="subcellular location">
    <subcellularLocation>
        <location evidence="1">Nucleus</location>
    </subcellularLocation>
</comment>
<proteinExistence type="predicted"/>
<dbReference type="PROSITE" id="PS50157">
    <property type="entry name" value="ZINC_FINGER_C2H2_2"/>
    <property type="match status" value="1"/>
</dbReference>
<evidence type="ECO:0000313" key="9">
    <source>
        <dbReference type="EMBL" id="KAK8750019.1"/>
    </source>
</evidence>
<dbReference type="Pfam" id="PF00096">
    <property type="entry name" value="zf-C2H2"/>
    <property type="match status" value="1"/>
</dbReference>
<evidence type="ECO:0000256" key="5">
    <source>
        <dbReference type="ARBA" id="ARBA00022833"/>
    </source>
</evidence>
<keyword evidence="2" id="KW-0479">Metal-binding</keyword>
<dbReference type="EMBL" id="JARKIK010000008">
    <property type="protein sequence ID" value="KAK8750019.1"/>
    <property type="molecule type" value="Genomic_DNA"/>
</dbReference>
<evidence type="ECO:0000256" key="7">
    <source>
        <dbReference type="PROSITE-ProRule" id="PRU00042"/>
    </source>
</evidence>
<sequence>KIKLQVHNPLVIPGVHQYILCCNKGHFQESSGAFSEFESNCGCTTRNLIDWSTRVTWISLNLRHQYKVREVTYQSPYRSSEFKWVAPYTNPYDTDGSFLGAPYHRLRGRVCNLQEAPYRRPYDTVCDFRQFTSSPHGTRMVEPSSKPQMLKVSSRTIINDELHEDVRATVAAAAPDGERPFVCEQCGRTFCRNEELTRHMRIHSGHRPFLCQ</sequence>
<dbReference type="Proteomes" id="UP001445076">
    <property type="component" value="Unassembled WGS sequence"/>
</dbReference>
<keyword evidence="6" id="KW-0539">Nucleus</keyword>
<dbReference type="AlphaFoldDB" id="A0AAW0YDW7"/>
<feature type="domain" description="C2H2-type" evidence="8">
    <location>
        <begin position="181"/>
        <end position="208"/>
    </location>
</feature>
<evidence type="ECO:0000256" key="3">
    <source>
        <dbReference type="ARBA" id="ARBA00022737"/>
    </source>
</evidence>
<evidence type="ECO:0000256" key="1">
    <source>
        <dbReference type="ARBA" id="ARBA00004123"/>
    </source>
</evidence>
<dbReference type="SMART" id="SM00355">
    <property type="entry name" value="ZnF_C2H2"/>
    <property type="match status" value="1"/>
</dbReference>
<evidence type="ECO:0000259" key="8">
    <source>
        <dbReference type="PROSITE" id="PS50157"/>
    </source>
</evidence>
<dbReference type="GO" id="GO:0005634">
    <property type="term" value="C:nucleus"/>
    <property type="evidence" value="ECO:0007669"/>
    <property type="project" value="UniProtKB-SubCell"/>
</dbReference>
<keyword evidence="3" id="KW-0677">Repeat</keyword>
<evidence type="ECO:0000256" key="6">
    <source>
        <dbReference type="ARBA" id="ARBA00023242"/>
    </source>
</evidence>
<evidence type="ECO:0000256" key="4">
    <source>
        <dbReference type="ARBA" id="ARBA00022771"/>
    </source>
</evidence>
<feature type="non-terminal residue" evidence="9">
    <location>
        <position position="212"/>
    </location>
</feature>
<dbReference type="Gene3D" id="3.30.160.60">
    <property type="entry name" value="Classic Zinc Finger"/>
    <property type="match status" value="1"/>
</dbReference>
<accession>A0AAW0YDW7</accession>
<dbReference type="InterPro" id="IPR013087">
    <property type="entry name" value="Znf_C2H2_type"/>
</dbReference>
<name>A0AAW0YDW7_CHEQU</name>
<feature type="non-terminal residue" evidence="9">
    <location>
        <position position="1"/>
    </location>
</feature>
<protein>
    <recommendedName>
        <fullName evidence="8">C2H2-type domain-containing protein</fullName>
    </recommendedName>
</protein>
<evidence type="ECO:0000256" key="2">
    <source>
        <dbReference type="ARBA" id="ARBA00022723"/>
    </source>
</evidence>
<dbReference type="SUPFAM" id="SSF57667">
    <property type="entry name" value="beta-beta-alpha zinc fingers"/>
    <property type="match status" value="1"/>
</dbReference>
<gene>
    <name evidence="9" type="ORF">OTU49_015186</name>
</gene>
<keyword evidence="4 7" id="KW-0863">Zinc-finger</keyword>
<dbReference type="InterPro" id="IPR036236">
    <property type="entry name" value="Znf_C2H2_sf"/>
</dbReference>
<evidence type="ECO:0000313" key="10">
    <source>
        <dbReference type="Proteomes" id="UP001445076"/>
    </source>
</evidence>
<dbReference type="GO" id="GO:0000981">
    <property type="term" value="F:DNA-binding transcription factor activity, RNA polymerase II-specific"/>
    <property type="evidence" value="ECO:0007669"/>
    <property type="project" value="TreeGrafter"/>
</dbReference>